<feature type="region of interest" description="Disordered" evidence="11">
    <location>
        <begin position="16"/>
        <end position="52"/>
    </location>
</feature>
<name>A0ABD0LZU8_9CAEN</name>
<keyword evidence="9" id="KW-0539">Nucleus</keyword>
<dbReference type="InterPro" id="IPR013087">
    <property type="entry name" value="Znf_C2H2_type"/>
</dbReference>
<dbReference type="PROSITE" id="PS50157">
    <property type="entry name" value="ZINC_FINGER_C2H2_2"/>
    <property type="match status" value="3"/>
</dbReference>
<evidence type="ECO:0000256" key="10">
    <source>
        <dbReference type="PROSITE-ProRule" id="PRU00042"/>
    </source>
</evidence>
<evidence type="ECO:0000256" key="3">
    <source>
        <dbReference type="ARBA" id="ARBA00022737"/>
    </source>
</evidence>
<feature type="compositionally biased region" description="Polar residues" evidence="11">
    <location>
        <begin position="330"/>
        <end position="346"/>
    </location>
</feature>
<evidence type="ECO:0000256" key="8">
    <source>
        <dbReference type="ARBA" id="ARBA00023163"/>
    </source>
</evidence>
<comment type="caution">
    <text evidence="13">The sequence shown here is derived from an EMBL/GenBank/DDBJ whole genome shotgun (WGS) entry which is preliminary data.</text>
</comment>
<evidence type="ECO:0000256" key="5">
    <source>
        <dbReference type="ARBA" id="ARBA00022833"/>
    </source>
</evidence>
<dbReference type="PROSITE" id="PS00028">
    <property type="entry name" value="ZINC_FINGER_C2H2_1"/>
    <property type="match status" value="4"/>
</dbReference>
<dbReference type="GO" id="GO:0005634">
    <property type="term" value="C:nucleus"/>
    <property type="evidence" value="ECO:0007669"/>
    <property type="project" value="UniProtKB-SubCell"/>
</dbReference>
<dbReference type="GO" id="GO:0003677">
    <property type="term" value="F:DNA binding"/>
    <property type="evidence" value="ECO:0007669"/>
    <property type="project" value="UniProtKB-KW"/>
</dbReference>
<protein>
    <recommendedName>
        <fullName evidence="12">C2H2-type domain-containing protein</fullName>
    </recommendedName>
</protein>
<dbReference type="Proteomes" id="UP001519460">
    <property type="component" value="Unassembled WGS sequence"/>
</dbReference>
<keyword evidence="7" id="KW-0238">DNA-binding</keyword>
<keyword evidence="3" id="KW-0677">Repeat</keyword>
<keyword evidence="14" id="KW-1185">Reference proteome</keyword>
<dbReference type="PANTHER" id="PTHR15065:SF4">
    <property type="entry name" value="LD18634P"/>
    <property type="match status" value="1"/>
</dbReference>
<keyword evidence="6" id="KW-0805">Transcription regulation</keyword>
<dbReference type="SUPFAM" id="SSF57667">
    <property type="entry name" value="beta-beta-alpha zinc fingers"/>
    <property type="match status" value="3"/>
</dbReference>
<sequence length="616" mass="66673">MPRGFLVKRSKHLTAFSYRERRGSDDERGSDSGSEHDTPYTYSGFGSPDSGYSASPIALISKERICRWDRENSQNLTNTWAPSASFPLALTVPPQSASSSSSSASSPAAKSAPCTPSKAVIGGVPSHSTGAGASALTNQPSPLSFTAFDTLSLCVNKARGASPATPERGNSMSPGPNSPNRKRGGSSQDRAGSQTGSSKKAQPTPKKPKAARKITFDVDTTSPVSGTIIKELSDNEEDTGKVVYGDIEPSYNLVEITPEARAELEKIENKLGDYICQLCKEMYEDAFQLAQHRCSRIVHVEYRCPECDKVFNCPANLASHRRWHKPRPTPGSNPSSKTLSASNSGGRSLLPAPQSNLLRQPADSVKNGVATPVILSTGVVPTATTDPEKLLLMRLVDGKHVSGKNQDWRVENCSASPQKNRGDVGEDNYFSCETCGKKFRRQAYLRKHVLSHVTGGGGTGVSACHLCGKMLLNENERARHEAEHHSHLINNNTQNINVNDRNSNSPPVTIAATTTTTTPDNANINNNNFAVPQKGPILMTPSIPGKDLTCSICRTTCPNKVALDKHLRTHSRDVFPCKYCDNTFYSSPGLTRHINKCHPTENRQVILLQLPVSRPC</sequence>
<evidence type="ECO:0000256" key="1">
    <source>
        <dbReference type="ARBA" id="ARBA00004123"/>
    </source>
</evidence>
<feature type="compositionally biased region" description="Low complexity" evidence="11">
    <location>
        <begin position="490"/>
        <end position="526"/>
    </location>
</feature>
<feature type="domain" description="C2H2-type" evidence="12">
    <location>
        <begin position="430"/>
        <end position="452"/>
    </location>
</feature>
<accession>A0ABD0LZU8</accession>
<dbReference type="PANTHER" id="PTHR15065">
    <property type="entry name" value="INSULINOMA-ASSOCIATED 1"/>
    <property type="match status" value="1"/>
</dbReference>
<feature type="region of interest" description="Disordered" evidence="11">
    <location>
        <begin position="92"/>
        <end position="125"/>
    </location>
</feature>
<feature type="region of interest" description="Disordered" evidence="11">
    <location>
        <begin position="487"/>
        <end position="526"/>
    </location>
</feature>
<organism evidence="13 14">
    <name type="scientific">Batillaria attramentaria</name>
    <dbReference type="NCBI Taxonomy" id="370345"/>
    <lineage>
        <taxon>Eukaryota</taxon>
        <taxon>Metazoa</taxon>
        <taxon>Spiralia</taxon>
        <taxon>Lophotrochozoa</taxon>
        <taxon>Mollusca</taxon>
        <taxon>Gastropoda</taxon>
        <taxon>Caenogastropoda</taxon>
        <taxon>Sorbeoconcha</taxon>
        <taxon>Cerithioidea</taxon>
        <taxon>Batillariidae</taxon>
        <taxon>Batillaria</taxon>
    </lineage>
</organism>
<evidence type="ECO:0000256" key="4">
    <source>
        <dbReference type="ARBA" id="ARBA00022771"/>
    </source>
</evidence>
<evidence type="ECO:0000259" key="12">
    <source>
        <dbReference type="PROSITE" id="PS50157"/>
    </source>
</evidence>
<dbReference type="SMART" id="SM00355">
    <property type="entry name" value="ZnF_C2H2"/>
    <property type="match status" value="6"/>
</dbReference>
<evidence type="ECO:0000256" key="11">
    <source>
        <dbReference type="SAM" id="MobiDB-lite"/>
    </source>
</evidence>
<feature type="domain" description="C2H2-type" evidence="12">
    <location>
        <begin position="575"/>
        <end position="603"/>
    </location>
</feature>
<evidence type="ECO:0000256" key="9">
    <source>
        <dbReference type="ARBA" id="ARBA00023242"/>
    </source>
</evidence>
<dbReference type="EMBL" id="JACVVK020000013">
    <property type="protein sequence ID" value="KAK7504765.1"/>
    <property type="molecule type" value="Genomic_DNA"/>
</dbReference>
<feature type="region of interest" description="Disordered" evidence="11">
    <location>
        <begin position="321"/>
        <end position="354"/>
    </location>
</feature>
<dbReference type="GO" id="GO:0030154">
    <property type="term" value="P:cell differentiation"/>
    <property type="evidence" value="ECO:0007669"/>
    <property type="project" value="UniProtKB-ARBA"/>
</dbReference>
<dbReference type="FunFam" id="3.30.160.60:FF:000488">
    <property type="entry name" value="Insulinoma-associated protein 2"/>
    <property type="match status" value="1"/>
</dbReference>
<feature type="compositionally biased region" description="Low complexity" evidence="11">
    <location>
        <begin position="93"/>
        <end position="117"/>
    </location>
</feature>
<feature type="compositionally biased region" description="Polar residues" evidence="11">
    <location>
        <begin position="168"/>
        <end position="198"/>
    </location>
</feature>
<feature type="domain" description="C2H2-type" evidence="12">
    <location>
        <begin position="302"/>
        <end position="329"/>
    </location>
</feature>
<keyword evidence="5" id="KW-0862">Zinc</keyword>
<proteinExistence type="predicted"/>
<dbReference type="Pfam" id="PF00096">
    <property type="entry name" value="zf-C2H2"/>
    <property type="match status" value="3"/>
</dbReference>
<dbReference type="AlphaFoldDB" id="A0ABD0LZU8"/>
<comment type="subcellular location">
    <subcellularLocation>
        <location evidence="1">Nucleus</location>
    </subcellularLocation>
</comment>
<evidence type="ECO:0000256" key="7">
    <source>
        <dbReference type="ARBA" id="ARBA00023125"/>
    </source>
</evidence>
<reference evidence="13 14" key="1">
    <citation type="journal article" date="2023" name="Sci. Data">
        <title>Genome assembly of the Korean intertidal mud-creeper Batillaria attramentaria.</title>
        <authorList>
            <person name="Patra A.K."/>
            <person name="Ho P.T."/>
            <person name="Jun S."/>
            <person name="Lee S.J."/>
            <person name="Kim Y."/>
            <person name="Won Y.J."/>
        </authorList>
    </citation>
    <scope>NUCLEOTIDE SEQUENCE [LARGE SCALE GENOMIC DNA]</scope>
    <source>
        <strain evidence="13">Wonlab-2016</strain>
    </source>
</reference>
<dbReference type="GO" id="GO:0008270">
    <property type="term" value="F:zinc ion binding"/>
    <property type="evidence" value="ECO:0007669"/>
    <property type="project" value="UniProtKB-KW"/>
</dbReference>
<evidence type="ECO:0000313" key="14">
    <source>
        <dbReference type="Proteomes" id="UP001519460"/>
    </source>
</evidence>
<feature type="region of interest" description="Disordered" evidence="11">
    <location>
        <begin position="159"/>
        <end position="217"/>
    </location>
</feature>
<evidence type="ECO:0000256" key="6">
    <source>
        <dbReference type="ARBA" id="ARBA00023015"/>
    </source>
</evidence>
<keyword evidence="4 10" id="KW-0863">Zinc-finger</keyword>
<gene>
    <name evidence="13" type="ORF">BaRGS_00003793</name>
</gene>
<dbReference type="Pfam" id="PF12874">
    <property type="entry name" value="zf-met"/>
    <property type="match status" value="1"/>
</dbReference>
<dbReference type="InterPro" id="IPR042972">
    <property type="entry name" value="INSM1/2"/>
</dbReference>
<evidence type="ECO:0000313" key="13">
    <source>
        <dbReference type="EMBL" id="KAK7504765.1"/>
    </source>
</evidence>
<evidence type="ECO:0000256" key="2">
    <source>
        <dbReference type="ARBA" id="ARBA00022723"/>
    </source>
</evidence>
<feature type="compositionally biased region" description="Basic and acidic residues" evidence="11">
    <location>
        <begin position="18"/>
        <end position="38"/>
    </location>
</feature>
<keyword evidence="8" id="KW-0804">Transcription</keyword>
<keyword evidence="2" id="KW-0479">Metal-binding</keyword>
<dbReference type="Gene3D" id="3.30.160.60">
    <property type="entry name" value="Classic Zinc Finger"/>
    <property type="match status" value="3"/>
</dbReference>
<dbReference type="InterPro" id="IPR036236">
    <property type="entry name" value="Znf_C2H2_sf"/>
</dbReference>